<protein>
    <submittedName>
        <fullName evidence="1">Uncharacterized protein</fullName>
    </submittedName>
</protein>
<gene>
    <name evidence="1" type="ORF">N0V91_004666</name>
</gene>
<keyword evidence="2" id="KW-1185">Reference proteome</keyword>
<dbReference type="AlphaFoldDB" id="A0A9W9D805"/>
<evidence type="ECO:0000313" key="2">
    <source>
        <dbReference type="Proteomes" id="UP001140510"/>
    </source>
</evidence>
<dbReference type="EMBL" id="JAPEVA010000028">
    <property type="protein sequence ID" value="KAJ4406214.1"/>
    <property type="molecule type" value="Genomic_DNA"/>
</dbReference>
<organism evidence="1 2">
    <name type="scientific">Didymella pomorum</name>
    <dbReference type="NCBI Taxonomy" id="749634"/>
    <lineage>
        <taxon>Eukaryota</taxon>
        <taxon>Fungi</taxon>
        <taxon>Dikarya</taxon>
        <taxon>Ascomycota</taxon>
        <taxon>Pezizomycotina</taxon>
        <taxon>Dothideomycetes</taxon>
        <taxon>Pleosporomycetidae</taxon>
        <taxon>Pleosporales</taxon>
        <taxon>Pleosporineae</taxon>
        <taxon>Didymellaceae</taxon>
        <taxon>Didymella</taxon>
    </lineage>
</organism>
<sequence length="214" mass="23407">MTPLWVVTESIEPDGLSTEPSHLPVSPLPIPESIAAQSQEILPTVTDLLGPALAPELSPIDLGPLATDGPVLSSDVFAFDPDDLPWPFAPPYVPQAQPPILSPSYKPDAQGILPTKKDITNRYASSDSPDSGVIDTGKLIADAWSYEFYDTGLVRIDDTFLSPLTNIWGYLPDGTRIGLDSAGVYIGWEKRVPYGLEMRDVMKAFWLPEPQWFI</sequence>
<reference evidence="1" key="1">
    <citation type="submission" date="2022-10" db="EMBL/GenBank/DDBJ databases">
        <title>Tapping the CABI collections for fungal endophytes: first genome assemblies for Collariella, Neodidymelliopsis, Ascochyta clinopodiicola, Didymella pomorum, Didymosphaeria variabile, Neocosmospora piperis and Neocucurbitaria cava.</title>
        <authorList>
            <person name="Hill R."/>
        </authorList>
    </citation>
    <scope>NUCLEOTIDE SEQUENCE</scope>
    <source>
        <strain evidence="1">IMI 355091</strain>
    </source>
</reference>
<accession>A0A9W9D805</accession>
<dbReference type="OrthoDB" id="3800017at2759"/>
<comment type="caution">
    <text evidence="1">The sequence shown here is derived from an EMBL/GenBank/DDBJ whole genome shotgun (WGS) entry which is preliminary data.</text>
</comment>
<proteinExistence type="predicted"/>
<dbReference type="Proteomes" id="UP001140510">
    <property type="component" value="Unassembled WGS sequence"/>
</dbReference>
<evidence type="ECO:0000313" key="1">
    <source>
        <dbReference type="EMBL" id="KAJ4406214.1"/>
    </source>
</evidence>
<name>A0A9W9D805_9PLEO</name>